<gene>
    <name evidence="1" type="ORF">MLD38_012478</name>
</gene>
<organism evidence="1 2">
    <name type="scientific">Melastoma candidum</name>
    <dbReference type="NCBI Taxonomy" id="119954"/>
    <lineage>
        <taxon>Eukaryota</taxon>
        <taxon>Viridiplantae</taxon>
        <taxon>Streptophyta</taxon>
        <taxon>Embryophyta</taxon>
        <taxon>Tracheophyta</taxon>
        <taxon>Spermatophyta</taxon>
        <taxon>Magnoliopsida</taxon>
        <taxon>eudicotyledons</taxon>
        <taxon>Gunneridae</taxon>
        <taxon>Pentapetalae</taxon>
        <taxon>rosids</taxon>
        <taxon>malvids</taxon>
        <taxon>Myrtales</taxon>
        <taxon>Melastomataceae</taxon>
        <taxon>Melastomatoideae</taxon>
        <taxon>Melastomateae</taxon>
        <taxon>Melastoma</taxon>
    </lineage>
</organism>
<comment type="caution">
    <text evidence="1">The sequence shown here is derived from an EMBL/GenBank/DDBJ whole genome shotgun (WGS) entry which is preliminary data.</text>
</comment>
<dbReference type="Proteomes" id="UP001057402">
    <property type="component" value="Chromosome 4"/>
</dbReference>
<dbReference type="EMBL" id="CM042883">
    <property type="protein sequence ID" value="KAI4374491.1"/>
    <property type="molecule type" value="Genomic_DNA"/>
</dbReference>
<keyword evidence="2" id="KW-1185">Reference proteome</keyword>
<sequence>MDSYQGNRMESVLCPKPRRAGVCDDPVGRLSRFSYSQHGGDGIDFAAGAELLDMTLAKGGYGGERFGAPVASSQPYFCGSPPCRVSNPVIQDAHFGTEHLTPLSPAAISPIWSSSPLTSSSVHKSGGGGGERGGGPVRMKFGHKAPVMRVEGFDCLSRDRQHCSISALA</sequence>
<protein>
    <submittedName>
        <fullName evidence="1">Uncharacterized protein</fullName>
    </submittedName>
</protein>
<evidence type="ECO:0000313" key="2">
    <source>
        <dbReference type="Proteomes" id="UP001057402"/>
    </source>
</evidence>
<reference evidence="2" key="1">
    <citation type="journal article" date="2023" name="Front. Plant Sci.">
        <title>Chromosomal-level genome assembly of Melastoma candidum provides insights into trichome evolution.</title>
        <authorList>
            <person name="Zhong Y."/>
            <person name="Wu W."/>
            <person name="Sun C."/>
            <person name="Zou P."/>
            <person name="Liu Y."/>
            <person name="Dai S."/>
            <person name="Zhou R."/>
        </authorList>
    </citation>
    <scope>NUCLEOTIDE SEQUENCE [LARGE SCALE GENOMIC DNA]</scope>
</reference>
<name>A0ACB9R5X3_9MYRT</name>
<accession>A0ACB9R5X3</accession>
<evidence type="ECO:0000313" key="1">
    <source>
        <dbReference type="EMBL" id="KAI4374491.1"/>
    </source>
</evidence>
<proteinExistence type="predicted"/>